<feature type="compositionally biased region" description="Basic and acidic residues" evidence="1">
    <location>
        <begin position="62"/>
        <end position="71"/>
    </location>
</feature>
<dbReference type="AlphaFoldDB" id="A0AAV9EC76"/>
<feature type="region of interest" description="Disordered" evidence="1">
    <location>
        <begin position="50"/>
        <end position="71"/>
    </location>
</feature>
<organism evidence="2 3">
    <name type="scientific">Acorus calamus</name>
    <name type="common">Sweet flag</name>
    <dbReference type="NCBI Taxonomy" id="4465"/>
    <lineage>
        <taxon>Eukaryota</taxon>
        <taxon>Viridiplantae</taxon>
        <taxon>Streptophyta</taxon>
        <taxon>Embryophyta</taxon>
        <taxon>Tracheophyta</taxon>
        <taxon>Spermatophyta</taxon>
        <taxon>Magnoliopsida</taxon>
        <taxon>Liliopsida</taxon>
        <taxon>Acoraceae</taxon>
        <taxon>Acorus</taxon>
    </lineage>
</organism>
<reference evidence="2" key="2">
    <citation type="submission" date="2023-06" db="EMBL/GenBank/DDBJ databases">
        <authorList>
            <person name="Ma L."/>
            <person name="Liu K.-W."/>
            <person name="Li Z."/>
            <person name="Hsiao Y.-Y."/>
            <person name="Qi Y."/>
            <person name="Fu T."/>
            <person name="Tang G."/>
            <person name="Zhang D."/>
            <person name="Sun W.-H."/>
            <person name="Liu D.-K."/>
            <person name="Li Y."/>
            <person name="Chen G.-Z."/>
            <person name="Liu X.-D."/>
            <person name="Liao X.-Y."/>
            <person name="Jiang Y.-T."/>
            <person name="Yu X."/>
            <person name="Hao Y."/>
            <person name="Huang J."/>
            <person name="Zhao X.-W."/>
            <person name="Ke S."/>
            <person name="Chen Y.-Y."/>
            <person name="Wu W.-L."/>
            <person name="Hsu J.-L."/>
            <person name="Lin Y.-F."/>
            <person name="Huang M.-D."/>
            <person name="Li C.-Y."/>
            <person name="Huang L."/>
            <person name="Wang Z.-W."/>
            <person name="Zhao X."/>
            <person name="Zhong W.-Y."/>
            <person name="Peng D.-H."/>
            <person name="Ahmad S."/>
            <person name="Lan S."/>
            <person name="Zhang J.-S."/>
            <person name="Tsai W.-C."/>
            <person name="Van De Peer Y."/>
            <person name="Liu Z.-J."/>
        </authorList>
    </citation>
    <scope>NUCLEOTIDE SEQUENCE</scope>
    <source>
        <strain evidence="2">CP</strain>
        <tissue evidence="2">Leaves</tissue>
    </source>
</reference>
<gene>
    <name evidence="2" type="ORF">QJS10_CPA08g00098</name>
</gene>
<protein>
    <submittedName>
        <fullName evidence="2">Uncharacterized protein</fullName>
    </submittedName>
</protein>
<keyword evidence="3" id="KW-1185">Reference proteome</keyword>
<evidence type="ECO:0000313" key="2">
    <source>
        <dbReference type="EMBL" id="KAK1310479.1"/>
    </source>
</evidence>
<sequence length="71" mass="8032">MKYIPKAAPPILLAIHRIRTCRPPPDQPQRTGTHPICQDDDFWQRERETCDEGRGIGTSDGGRTDEATTQE</sequence>
<dbReference type="Proteomes" id="UP001180020">
    <property type="component" value="Unassembled WGS sequence"/>
</dbReference>
<evidence type="ECO:0000256" key="1">
    <source>
        <dbReference type="SAM" id="MobiDB-lite"/>
    </source>
</evidence>
<dbReference type="EMBL" id="JAUJYO010000008">
    <property type="protein sequence ID" value="KAK1310479.1"/>
    <property type="molecule type" value="Genomic_DNA"/>
</dbReference>
<reference evidence="2" key="1">
    <citation type="journal article" date="2023" name="Nat. Commun.">
        <title>Diploid and tetraploid genomes of Acorus and the evolution of monocots.</title>
        <authorList>
            <person name="Ma L."/>
            <person name="Liu K.W."/>
            <person name="Li Z."/>
            <person name="Hsiao Y.Y."/>
            <person name="Qi Y."/>
            <person name="Fu T."/>
            <person name="Tang G.D."/>
            <person name="Zhang D."/>
            <person name="Sun W.H."/>
            <person name="Liu D.K."/>
            <person name="Li Y."/>
            <person name="Chen G.Z."/>
            <person name="Liu X.D."/>
            <person name="Liao X.Y."/>
            <person name="Jiang Y.T."/>
            <person name="Yu X."/>
            <person name="Hao Y."/>
            <person name="Huang J."/>
            <person name="Zhao X.W."/>
            <person name="Ke S."/>
            <person name="Chen Y.Y."/>
            <person name="Wu W.L."/>
            <person name="Hsu J.L."/>
            <person name="Lin Y.F."/>
            <person name="Huang M.D."/>
            <person name="Li C.Y."/>
            <person name="Huang L."/>
            <person name="Wang Z.W."/>
            <person name="Zhao X."/>
            <person name="Zhong W.Y."/>
            <person name="Peng D.H."/>
            <person name="Ahmad S."/>
            <person name="Lan S."/>
            <person name="Zhang J.S."/>
            <person name="Tsai W.C."/>
            <person name="Van de Peer Y."/>
            <person name="Liu Z.J."/>
        </authorList>
    </citation>
    <scope>NUCLEOTIDE SEQUENCE</scope>
    <source>
        <strain evidence="2">CP</strain>
    </source>
</reference>
<evidence type="ECO:0000313" key="3">
    <source>
        <dbReference type="Proteomes" id="UP001180020"/>
    </source>
</evidence>
<name>A0AAV9EC76_ACOCL</name>
<proteinExistence type="predicted"/>
<comment type="caution">
    <text evidence="2">The sequence shown here is derived from an EMBL/GenBank/DDBJ whole genome shotgun (WGS) entry which is preliminary data.</text>
</comment>
<accession>A0AAV9EC76</accession>